<protein>
    <submittedName>
        <fullName evidence="4">NAD(P)/FAD-dependent oxidoreductase</fullName>
    </submittedName>
</protein>
<dbReference type="EMBL" id="JACSVK010000094">
    <property type="protein sequence ID" value="MBD0221855.1"/>
    <property type="molecule type" value="Genomic_DNA"/>
</dbReference>
<dbReference type="SUPFAM" id="SSF51905">
    <property type="entry name" value="FAD/NAD(P)-binding domain"/>
    <property type="match status" value="2"/>
</dbReference>
<evidence type="ECO:0000313" key="4">
    <source>
        <dbReference type="EMBL" id="MBD0221855.1"/>
    </source>
</evidence>
<accession>A0A8I0KCD6</accession>
<evidence type="ECO:0000256" key="3">
    <source>
        <dbReference type="ARBA" id="ARBA00023002"/>
    </source>
</evidence>
<sequence length="451" mass="50622">VGGTWRENTYPGCGCDVPSALYSYSFAPSAKWSHLFARQPEILSYLENVSREFDIESLIEFNTELLKAEWDNVKNVWKLETSSGQYLSRTVIFATGPITEAQIPRLEGLDTFTGEMFHSAKWNHDYDLTGKRIAVIGTGASAIQFVPQIQPKAKELFVFQRTAPWVLPKPDTDLGEFSKSIIAKYPAIQASWRKSVALTLNAINFGLRNPIALKPVNVLGKQLLKLQIADPELRKNVTPNFDIGCKRILFANNYYPALQAPNTTLIPHGLVKVEGNTVIAANGERHEVDVIIWGTGFEVSHPPIGKRVFNEKGQRLNDLWKNSSPEAYLGTNIENVPNAFLVLGPNVLVYDSFIGLAEAQLDYIVDGLLKIKNKGISKLNVKADVIKKHNDLVQKHLQTTVFNSGGCKSYYLDANGRNFAAWPWSLKKLKQRLKKLDLKDYEVTYQMSKTH</sequence>
<dbReference type="InterPro" id="IPR020946">
    <property type="entry name" value="Flavin_mOase-like"/>
</dbReference>
<dbReference type="Proteomes" id="UP000634608">
    <property type="component" value="Unassembled WGS sequence"/>
</dbReference>
<comment type="caution">
    <text evidence="4">The sequence shown here is derived from an EMBL/GenBank/DDBJ whole genome shotgun (WGS) entry which is preliminary data.</text>
</comment>
<reference evidence="4" key="1">
    <citation type="submission" date="2020-08" db="EMBL/GenBank/DDBJ databases">
        <title>Diversity of carbapenem-resistant Acinetobacter baumannii and bacteriophage-mediated spread of the Oxa23 carbapenemase.</title>
        <authorList>
            <person name="Abouelfetouh A."/>
            <person name="Mattock J."/>
            <person name="Turner D."/>
            <person name="Li E."/>
            <person name="Evans B.A."/>
        </authorList>
    </citation>
    <scope>NUCLEOTIDE SEQUENCE</scope>
    <source>
        <strain evidence="4">A86</strain>
    </source>
</reference>
<name>A0A8I0KCD6_ACIBA</name>
<dbReference type="InterPro" id="IPR036188">
    <property type="entry name" value="FAD/NAD-bd_sf"/>
</dbReference>
<keyword evidence="1" id="KW-0285">Flavoprotein</keyword>
<feature type="non-terminal residue" evidence="4">
    <location>
        <position position="1"/>
    </location>
</feature>
<dbReference type="GO" id="GO:0050660">
    <property type="term" value="F:flavin adenine dinucleotide binding"/>
    <property type="evidence" value="ECO:0007669"/>
    <property type="project" value="InterPro"/>
</dbReference>
<dbReference type="AlphaFoldDB" id="A0A8I0KCD6"/>
<dbReference type="RefSeq" id="WP_188147438.1">
    <property type="nucleotide sequence ID" value="NZ_JACSVK010000094.1"/>
</dbReference>
<dbReference type="Pfam" id="PF00743">
    <property type="entry name" value="FMO-like"/>
    <property type="match status" value="1"/>
</dbReference>
<keyword evidence="2" id="KW-0274">FAD</keyword>
<proteinExistence type="predicted"/>
<evidence type="ECO:0000313" key="5">
    <source>
        <dbReference type="Proteomes" id="UP000634608"/>
    </source>
</evidence>
<dbReference type="PANTHER" id="PTHR42877">
    <property type="entry name" value="L-ORNITHINE N(5)-MONOOXYGENASE-RELATED"/>
    <property type="match status" value="1"/>
</dbReference>
<evidence type="ECO:0000256" key="1">
    <source>
        <dbReference type="ARBA" id="ARBA00022630"/>
    </source>
</evidence>
<organism evidence="4 5">
    <name type="scientific">Acinetobacter baumannii</name>
    <dbReference type="NCBI Taxonomy" id="470"/>
    <lineage>
        <taxon>Bacteria</taxon>
        <taxon>Pseudomonadati</taxon>
        <taxon>Pseudomonadota</taxon>
        <taxon>Gammaproteobacteria</taxon>
        <taxon>Moraxellales</taxon>
        <taxon>Moraxellaceae</taxon>
        <taxon>Acinetobacter</taxon>
        <taxon>Acinetobacter calcoaceticus/baumannii complex</taxon>
    </lineage>
</organism>
<dbReference type="InterPro" id="IPR051209">
    <property type="entry name" value="FAD-bind_Monooxygenase_sf"/>
</dbReference>
<gene>
    <name evidence="4" type="ORF">IAG11_18460</name>
</gene>
<dbReference type="PANTHER" id="PTHR42877:SF4">
    <property type="entry name" value="FAD_NAD(P)-BINDING DOMAIN-CONTAINING PROTEIN-RELATED"/>
    <property type="match status" value="1"/>
</dbReference>
<keyword evidence="3" id="KW-0560">Oxidoreductase</keyword>
<dbReference type="GO" id="GO:0004499">
    <property type="term" value="F:N,N-dimethylaniline monooxygenase activity"/>
    <property type="evidence" value="ECO:0007669"/>
    <property type="project" value="InterPro"/>
</dbReference>
<evidence type="ECO:0000256" key="2">
    <source>
        <dbReference type="ARBA" id="ARBA00022827"/>
    </source>
</evidence>
<dbReference type="GO" id="GO:0050661">
    <property type="term" value="F:NADP binding"/>
    <property type="evidence" value="ECO:0007669"/>
    <property type="project" value="InterPro"/>
</dbReference>
<dbReference type="Gene3D" id="3.50.50.60">
    <property type="entry name" value="FAD/NAD(P)-binding domain"/>
    <property type="match status" value="2"/>
</dbReference>